<evidence type="ECO:0008006" key="10">
    <source>
        <dbReference type="Google" id="ProtNLM"/>
    </source>
</evidence>
<dbReference type="InterPro" id="IPR016064">
    <property type="entry name" value="NAD/diacylglycerol_kinase_sf"/>
</dbReference>
<comment type="similarity">
    <text evidence="1">Belongs to the NAD kinase family.</text>
</comment>
<dbReference type="Proteomes" id="UP000187209">
    <property type="component" value="Unassembled WGS sequence"/>
</dbReference>
<keyword evidence="6" id="KW-0521">NADP</keyword>
<dbReference type="EMBL" id="MPUH01000146">
    <property type="protein sequence ID" value="OMJ88633.1"/>
    <property type="molecule type" value="Genomic_DNA"/>
</dbReference>
<evidence type="ECO:0000256" key="4">
    <source>
        <dbReference type="ARBA" id="ARBA00022777"/>
    </source>
</evidence>
<dbReference type="Gene3D" id="3.40.50.10330">
    <property type="entry name" value="Probable inorganic polyphosphate/atp-NAD kinase, domain 1"/>
    <property type="match status" value="1"/>
</dbReference>
<evidence type="ECO:0000256" key="5">
    <source>
        <dbReference type="ARBA" id="ARBA00022840"/>
    </source>
</evidence>
<name>A0A1R2CI18_9CILI</name>
<dbReference type="SUPFAM" id="SSF111331">
    <property type="entry name" value="NAD kinase/diacylglycerol kinase-like"/>
    <property type="match status" value="1"/>
</dbReference>
<sequence length="263" mass="29061">MKTTNENQITLFIKQQNINKIQLVITLGGDGTVIWAANIFENISVPPILSFNMGSLGFIAKYPASSIIKVVNTVLESESIFIDLHSKLTYQVFEGENILTGTCINEVCIDRGINGSLIELEVYLNNEYCTTAIGDGLLIATPNGSTAYSLSAGGSIVHCAIPSILITPICPHSLSFRPLIIPDSVIIKLKVSENSRHLPWFNIDGSNKRKINLGTVIEIKLSEFCIPYVVLDDGYSNWIGRLRDILGWNDRQRQKALKHSPML</sequence>
<comment type="caution">
    <text evidence="8">The sequence shown here is derived from an EMBL/GenBank/DDBJ whole genome shotgun (WGS) entry which is preliminary data.</text>
</comment>
<keyword evidence="3" id="KW-0547">Nucleotide-binding</keyword>
<dbReference type="InterPro" id="IPR017438">
    <property type="entry name" value="ATP-NAD_kinase_N"/>
</dbReference>
<keyword evidence="2" id="KW-0808">Transferase</keyword>
<dbReference type="AlphaFoldDB" id="A0A1R2CI18"/>
<dbReference type="Gene3D" id="2.60.200.30">
    <property type="entry name" value="Probable inorganic polyphosphate/atp-NAD kinase, domain 2"/>
    <property type="match status" value="1"/>
</dbReference>
<dbReference type="Pfam" id="PF01513">
    <property type="entry name" value="NAD_kinase"/>
    <property type="match status" value="1"/>
</dbReference>
<evidence type="ECO:0000256" key="1">
    <source>
        <dbReference type="ARBA" id="ARBA00010995"/>
    </source>
</evidence>
<dbReference type="GO" id="GO:0005524">
    <property type="term" value="F:ATP binding"/>
    <property type="evidence" value="ECO:0007669"/>
    <property type="project" value="UniProtKB-KW"/>
</dbReference>
<dbReference type="GO" id="GO:0006741">
    <property type="term" value="P:NADP+ biosynthetic process"/>
    <property type="evidence" value="ECO:0007669"/>
    <property type="project" value="InterPro"/>
</dbReference>
<keyword evidence="9" id="KW-1185">Reference proteome</keyword>
<reference evidence="8 9" key="1">
    <citation type="submission" date="2016-11" db="EMBL/GenBank/DDBJ databases">
        <title>The macronuclear genome of Stentor coeruleus: a giant cell with tiny introns.</title>
        <authorList>
            <person name="Slabodnick M."/>
            <person name="Ruby J.G."/>
            <person name="Reiff S.B."/>
            <person name="Swart E.C."/>
            <person name="Gosai S."/>
            <person name="Prabakaran S."/>
            <person name="Witkowska E."/>
            <person name="Larue G.E."/>
            <person name="Fisher S."/>
            <person name="Freeman R.M."/>
            <person name="Gunawardena J."/>
            <person name="Chu W."/>
            <person name="Stover N.A."/>
            <person name="Gregory B.D."/>
            <person name="Nowacki M."/>
            <person name="Derisi J."/>
            <person name="Roy S.W."/>
            <person name="Marshall W.F."/>
            <person name="Sood P."/>
        </authorList>
    </citation>
    <scope>NUCLEOTIDE SEQUENCE [LARGE SCALE GENOMIC DNA]</scope>
    <source>
        <strain evidence="8">WM001</strain>
    </source>
</reference>
<proteinExistence type="inferred from homology"/>
<keyword evidence="4" id="KW-0418">Kinase</keyword>
<dbReference type="InterPro" id="IPR017437">
    <property type="entry name" value="ATP-NAD_kinase_PpnK-typ_C"/>
</dbReference>
<evidence type="ECO:0000256" key="7">
    <source>
        <dbReference type="ARBA" id="ARBA00023027"/>
    </source>
</evidence>
<dbReference type="Pfam" id="PF20143">
    <property type="entry name" value="NAD_kinase_C"/>
    <property type="match status" value="1"/>
</dbReference>
<dbReference type="PANTHER" id="PTHR20275:SF0">
    <property type="entry name" value="NAD KINASE"/>
    <property type="match status" value="1"/>
</dbReference>
<dbReference type="HAMAP" id="MF_00361">
    <property type="entry name" value="NAD_kinase"/>
    <property type="match status" value="1"/>
</dbReference>
<dbReference type="GO" id="GO:0003951">
    <property type="term" value="F:NAD+ kinase activity"/>
    <property type="evidence" value="ECO:0007669"/>
    <property type="project" value="InterPro"/>
</dbReference>
<evidence type="ECO:0000256" key="6">
    <source>
        <dbReference type="ARBA" id="ARBA00022857"/>
    </source>
</evidence>
<keyword evidence="5" id="KW-0067">ATP-binding</keyword>
<dbReference type="FunFam" id="2.60.200.30:FF:000009">
    <property type="entry name" value="Poly(P)/ATP NAD kinase"/>
    <property type="match status" value="1"/>
</dbReference>
<gene>
    <name evidence="8" type="ORF">SteCoe_9416</name>
</gene>
<dbReference type="GO" id="GO:0019674">
    <property type="term" value="P:NAD+ metabolic process"/>
    <property type="evidence" value="ECO:0007669"/>
    <property type="project" value="InterPro"/>
</dbReference>
<evidence type="ECO:0000313" key="8">
    <source>
        <dbReference type="EMBL" id="OMJ88633.1"/>
    </source>
</evidence>
<accession>A0A1R2CI18</accession>
<organism evidence="8 9">
    <name type="scientific">Stentor coeruleus</name>
    <dbReference type="NCBI Taxonomy" id="5963"/>
    <lineage>
        <taxon>Eukaryota</taxon>
        <taxon>Sar</taxon>
        <taxon>Alveolata</taxon>
        <taxon>Ciliophora</taxon>
        <taxon>Postciliodesmatophora</taxon>
        <taxon>Heterotrichea</taxon>
        <taxon>Heterotrichida</taxon>
        <taxon>Stentoridae</taxon>
        <taxon>Stentor</taxon>
    </lineage>
</organism>
<evidence type="ECO:0000256" key="2">
    <source>
        <dbReference type="ARBA" id="ARBA00022679"/>
    </source>
</evidence>
<dbReference type="PANTHER" id="PTHR20275">
    <property type="entry name" value="NAD KINASE"/>
    <property type="match status" value="1"/>
</dbReference>
<evidence type="ECO:0000313" key="9">
    <source>
        <dbReference type="Proteomes" id="UP000187209"/>
    </source>
</evidence>
<dbReference type="OrthoDB" id="24581at2759"/>
<evidence type="ECO:0000256" key="3">
    <source>
        <dbReference type="ARBA" id="ARBA00022741"/>
    </source>
</evidence>
<dbReference type="InterPro" id="IPR002504">
    <property type="entry name" value="NADK"/>
</dbReference>
<protein>
    <recommendedName>
        <fullName evidence="10">NAD(+) kinase</fullName>
    </recommendedName>
</protein>
<keyword evidence="7" id="KW-0520">NAD</keyword>